<reference evidence="1" key="1">
    <citation type="journal article" date="2015" name="Nature">
        <title>Complex archaea that bridge the gap between prokaryotes and eukaryotes.</title>
        <authorList>
            <person name="Spang A."/>
            <person name="Saw J.H."/>
            <person name="Jorgensen S.L."/>
            <person name="Zaremba-Niedzwiedzka K."/>
            <person name="Martijn J."/>
            <person name="Lind A.E."/>
            <person name="van Eijk R."/>
            <person name="Schleper C."/>
            <person name="Guy L."/>
            <person name="Ettema T.J."/>
        </authorList>
    </citation>
    <scope>NUCLEOTIDE SEQUENCE</scope>
</reference>
<accession>A0A0F9DUY2</accession>
<name>A0A0F9DUY2_9ZZZZ</name>
<feature type="non-terminal residue" evidence="1">
    <location>
        <position position="1"/>
    </location>
</feature>
<dbReference type="AlphaFoldDB" id="A0A0F9DUY2"/>
<sequence length="71" mass="8267">GRNTFDDTIIRRVAQSDPEAVFNSTINLNRPTTIRRVRSIINNKETWRNIQGHWIRRIFGESEKEVGELSG</sequence>
<dbReference type="EMBL" id="LAZR01027499">
    <property type="protein sequence ID" value="KKL65544.1"/>
    <property type="molecule type" value="Genomic_DNA"/>
</dbReference>
<comment type="caution">
    <text evidence="1">The sequence shown here is derived from an EMBL/GenBank/DDBJ whole genome shotgun (WGS) entry which is preliminary data.</text>
</comment>
<proteinExistence type="predicted"/>
<gene>
    <name evidence="1" type="ORF">LCGC14_2153900</name>
</gene>
<protein>
    <submittedName>
        <fullName evidence="1">Uncharacterized protein</fullName>
    </submittedName>
</protein>
<organism evidence="1">
    <name type="scientific">marine sediment metagenome</name>
    <dbReference type="NCBI Taxonomy" id="412755"/>
    <lineage>
        <taxon>unclassified sequences</taxon>
        <taxon>metagenomes</taxon>
        <taxon>ecological metagenomes</taxon>
    </lineage>
</organism>
<evidence type="ECO:0000313" key="1">
    <source>
        <dbReference type="EMBL" id="KKL65544.1"/>
    </source>
</evidence>